<dbReference type="SUPFAM" id="SSF81321">
    <property type="entry name" value="Family A G protein-coupled receptor-like"/>
    <property type="match status" value="1"/>
</dbReference>
<dbReference type="GO" id="GO:0042277">
    <property type="term" value="F:peptide binding"/>
    <property type="evidence" value="ECO:0007669"/>
    <property type="project" value="TreeGrafter"/>
</dbReference>
<evidence type="ECO:0000313" key="10">
    <source>
        <dbReference type="Proteomes" id="UP000887574"/>
    </source>
</evidence>
<evidence type="ECO:0000256" key="4">
    <source>
        <dbReference type="ARBA" id="ARBA00022989"/>
    </source>
</evidence>
<evidence type="ECO:0000256" key="6">
    <source>
        <dbReference type="ARBA" id="ARBA00023170"/>
    </source>
</evidence>
<evidence type="ECO:0000256" key="7">
    <source>
        <dbReference type="RuleBase" id="RU000688"/>
    </source>
</evidence>
<name>A0A915DSL7_9BILA</name>
<organism evidence="10 11">
    <name type="scientific">Ditylenchus dipsaci</name>
    <dbReference type="NCBI Taxonomy" id="166011"/>
    <lineage>
        <taxon>Eukaryota</taxon>
        <taxon>Metazoa</taxon>
        <taxon>Ecdysozoa</taxon>
        <taxon>Nematoda</taxon>
        <taxon>Chromadorea</taxon>
        <taxon>Rhabditida</taxon>
        <taxon>Tylenchina</taxon>
        <taxon>Tylenchomorpha</taxon>
        <taxon>Sphaerularioidea</taxon>
        <taxon>Anguinidae</taxon>
        <taxon>Anguininae</taxon>
        <taxon>Ditylenchus</taxon>
    </lineage>
</organism>
<evidence type="ECO:0000256" key="3">
    <source>
        <dbReference type="ARBA" id="ARBA00022692"/>
    </source>
</evidence>
<dbReference type="InterPro" id="IPR017452">
    <property type="entry name" value="GPCR_Rhodpsn_7TM"/>
</dbReference>
<feature type="domain" description="G-protein coupled receptors family 1 profile" evidence="9">
    <location>
        <begin position="1"/>
        <end position="153"/>
    </location>
</feature>
<accession>A0A915DSL7</accession>
<dbReference type="PRINTS" id="PR00237">
    <property type="entry name" value="GPCRRHODOPSN"/>
</dbReference>
<dbReference type="PANTHER" id="PTHR24241">
    <property type="entry name" value="NEUROPEPTIDE RECEPTOR-RELATED G-PROTEIN COUPLED RECEPTOR"/>
    <property type="match status" value="1"/>
</dbReference>
<dbReference type="Gene3D" id="1.20.1070.10">
    <property type="entry name" value="Rhodopsin 7-helix transmembrane proteins"/>
    <property type="match status" value="1"/>
</dbReference>
<evidence type="ECO:0000256" key="5">
    <source>
        <dbReference type="ARBA" id="ARBA00023136"/>
    </source>
</evidence>
<evidence type="ECO:0000256" key="8">
    <source>
        <dbReference type="SAM" id="Phobius"/>
    </source>
</evidence>
<dbReference type="GO" id="GO:0032870">
    <property type="term" value="P:cellular response to hormone stimulus"/>
    <property type="evidence" value="ECO:0007669"/>
    <property type="project" value="TreeGrafter"/>
</dbReference>
<evidence type="ECO:0000256" key="2">
    <source>
        <dbReference type="ARBA" id="ARBA00022475"/>
    </source>
</evidence>
<comment type="subcellular location">
    <subcellularLocation>
        <location evidence="1">Cell membrane</location>
        <topology evidence="1">Multi-pass membrane protein</topology>
    </subcellularLocation>
</comment>
<keyword evidence="3 7" id="KW-0812">Transmembrane</keyword>
<dbReference type="PROSITE" id="PS00237">
    <property type="entry name" value="G_PROTEIN_RECEP_F1_1"/>
    <property type="match status" value="1"/>
</dbReference>
<dbReference type="WBParaSite" id="jg22713">
    <property type="protein sequence ID" value="jg22713"/>
    <property type="gene ID" value="jg22713"/>
</dbReference>
<feature type="transmembrane region" description="Helical" evidence="8">
    <location>
        <begin position="55"/>
        <end position="75"/>
    </location>
</feature>
<proteinExistence type="inferred from homology"/>
<dbReference type="AlphaFoldDB" id="A0A915DSL7"/>
<evidence type="ECO:0000313" key="11">
    <source>
        <dbReference type="WBParaSite" id="jg22713"/>
    </source>
</evidence>
<keyword evidence="7" id="KW-0807">Transducer</keyword>
<keyword evidence="4 8" id="KW-1133">Transmembrane helix</keyword>
<feature type="transmembrane region" description="Helical" evidence="8">
    <location>
        <begin position="96"/>
        <end position="115"/>
    </location>
</feature>
<sequence>MFLILFRNQCIKRRRVHSLLLHMTVAHLLVTLIYMPKEIIHQVTVAWWGGDLNLQVFDVFGVALSAGILMCLSLDRFYSILFPLYVINAKKSVTRMLTVAWTISLISSLPQIYIFRTARHPCFQWYTQCVSADVIGMVSPKLTFWFRLLIFPK</sequence>
<dbReference type="Proteomes" id="UP000887574">
    <property type="component" value="Unplaced"/>
</dbReference>
<keyword evidence="2" id="KW-1003">Cell membrane</keyword>
<dbReference type="PANTHER" id="PTHR24241:SF59">
    <property type="entry name" value="ADIPOKINETIC HORMONE RECEPTOR, ISOFORM C"/>
    <property type="match status" value="1"/>
</dbReference>
<dbReference type="PROSITE" id="PS50262">
    <property type="entry name" value="G_PROTEIN_RECEP_F1_2"/>
    <property type="match status" value="1"/>
</dbReference>
<evidence type="ECO:0000256" key="1">
    <source>
        <dbReference type="ARBA" id="ARBA00004651"/>
    </source>
</evidence>
<keyword evidence="7" id="KW-0297">G-protein coupled receptor</keyword>
<reference evidence="11" key="1">
    <citation type="submission" date="2022-11" db="UniProtKB">
        <authorList>
            <consortium name="WormBaseParasite"/>
        </authorList>
    </citation>
    <scope>IDENTIFICATION</scope>
</reference>
<dbReference type="GO" id="GO:0005886">
    <property type="term" value="C:plasma membrane"/>
    <property type="evidence" value="ECO:0007669"/>
    <property type="project" value="UniProtKB-SubCell"/>
</dbReference>
<dbReference type="InterPro" id="IPR000276">
    <property type="entry name" value="GPCR_Rhodpsn"/>
</dbReference>
<keyword evidence="10" id="KW-1185">Reference proteome</keyword>
<dbReference type="Pfam" id="PF00001">
    <property type="entry name" value="7tm_1"/>
    <property type="match status" value="1"/>
</dbReference>
<keyword evidence="6 7" id="KW-0675">Receptor</keyword>
<dbReference type="GO" id="GO:0004930">
    <property type="term" value="F:G protein-coupled receptor activity"/>
    <property type="evidence" value="ECO:0007669"/>
    <property type="project" value="UniProtKB-KW"/>
</dbReference>
<evidence type="ECO:0000259" key="9">
    <source>
        <dbReference type="PROSITE" id="PS50262"/>
    </source>
</evidence>
<feature type="transmembrane region" description="Helical" evidence="8">
    <location>
        <begin position="16"/>
        <end position="35"/>
    </location>
</feature>
<keyword evidence="5 8" id="KW-0472">Membrane</keyword>
<protein>
    <submittedName>
        <fullName evidence="11">G-protein coupled receptors family 1 profile domain-containing protein</fullName>
    </submittedName>
</protein>
<comment type="similarity">
    <text evidence="7">Belongs to the G-protein coupled receptor 1 family.</text>
</comment>